<comment type="caution">
    <text evidence="1">The sequence shown here is derived from an EMBL/GenBank/DDBJ whole genome shotgun (WGS) entry which is preliminary data.</text>
</comment>
<organism evidence="1 2">
    <name type="scientific">Pseudonocardia halophobica</name>
    <dbReference type="NCBI Taxonomy" id="29401"/>
    <lineage>
        <taxon>Bacteria</taxon>
        <taxon>Bacillati</taxon>
        <taxon>Actinomycetota</taxon>
        <taxon>Actinomycetes</taxon>
        <taxon>Pseudonocardiales</taxon>
        <taxon>Pseudonocardiaceae</taxon>
        <taxon>Pseudonocardia</taxon>
    </lineage>
</organism>
<evidence type="ECO:0000313" key="2">
    <source>
        <dbReference type="Proteomes" id="UP001143463"/>
    </source>
</evidence>
<dbReference type="RefSeq" id="WP_197040839.1">
    <property type="nucleotide sequence ID" value="NZ_BAAAUZ010000050.1"/>
</dbReference>
<name>A0A9W6NZV5_9PSEU</name>
<proteinExistence type="predicted"/>
<accession>A0A9W6NZV5</accession>
<evidence type="ECO:0000313" key="1">
    <source>
        <dbReference type="EMBL" id="GLL15259.1"/>
    </source>
</evidence>
<gene>
    <name evidence="1" type="ORF">GCM10017577_64090</name>
</gene>
<reference evidence="1" key="1">
    <citation type="journal article" date="2014" name="Int. J. Syst. Evol. Microbiol.">
        <title>Complete genome sequence of Corynebacterium casei LMG S-19264T (=DSM 44701T), isolated from a smear-ripened cheese.</title>
        <authorList>
            <consortium name="US DOE Joint Genome Institute (JGI-PGF)"/>
            <person name="Walter F."/>
            <person name="Albersmeier A."/>
            <person name="Kalinowski J."/>
            <person name="Ruckert C."/>
        </authorList>
    </citation>
    <scope>NUCLEOTIDE SEQUENCE</scope>
    <source>
        <strain evidence="1">VKM Ac-1069</strain>
    </source>
</reference>
<dbReference type="AlphaFoldDB" id="A0A9W6NZV5"/>
<reference evidence="1" key="2">
    <citation type="submission" date="2023-01" db="EMBL/GenBank/DDBJ databases">
        <authorList>
            <person name="Sun Q."/>
            <person name="Evtushenko L."/>
        </authorList>
    </citation>
    <scope>NUCLEOTIDE SEQUENCE</scope>
    <source>
        <strain evidence="1">VKM Ac-1069</strain>
    </source>
</reference>
<protein>
    <submittedName>
        <fullName evidence="1">Uncharacterized protein</fullName>
    </submittedName>
</protein>
<dbReference type="Proteomes" id="UP001143463">
    <property type="component" value="Unassembled WGS sequence"/>
</dbReference>
<keyword evidence="2" id="KW-1185">Reference proteome</keyword>
<sequence>MVIVGEGWGGPGVAATDFPSVIPVREAERSVTGRSPAGPWIMSRRNPLDGITIIGTVGP</sequence>
<dbReference type="EMBL" id="BSFQ01000044">
    <property type="protein sequence ID" value="GLL15259.1"/>
    <property type="molecule type" value="Genomic_DNA"/>
</dbReference>